<sequence length="183" mass="20681">MLTVLLAACASGGERLVKPGPNPAGKNLAIDSEMEWTRISGTRFQLWTMDGELLNRLYLIPAVREREYIFLGSRQTKRRPDGPFFKPGMRADELRDLIVDGLLASGAINVSASDLRPVTFGRHEGLRFEMTLANQEGLKYQAMAAAFEHDRELALAIFMAPSEYYYPRDAQKVDRMLGTLRWK</sequence>
<evidence type="ECO:0000313" key="2">
    <source>
        <dbReference type="Proteomes" id="UP001431217"/>
    </source>
</evidence>
<evidence type="ECO:0000313" key="1">
    <source>
        <dbReference type="EMBL" id="MCL1634341.1"/>
    </source>
</evidence>
<name>A0ABT0MHJ9_9GAMM</name>
<organism evidence="1 2">
    <name type="scientific">Luteimonas galliterrae</name>
    <dbReference type="NCBI Taxonomy" id="2940486"/>
    <lineage>
        <taxon>Bacteria</taxon>
        <taxon>Pseudomonadati</taxon>
        <taxon>Pseudomonadota</taxon>
        <taxon>Gammaproteobacteria</taxon>
        <taxon>Lysobacterales</taxon>
        <taxon>Lysobacteraceae</taxon>
        <taxon>Luteimonas</taxon>
    </lineage>
</organism>
<dbReference type="RefSeq" id="WP_249472719.1">
    <property type="nucleotide sequence ID" value="NZ_JAMBEP010000001.1"/>
</dbReference>
<evidence type="ECO:0008006" key="3">
    <source>
        <dbReference type="Google" id="ProtNLM"/>
    </source>
</evidence>
<comment type="caution">
    <text evidence="1">The sequence shown here is derived from an EMBL/GenBank/DDBJ whole genome shotgun (WGS) entry which is preliminary data.</text>
</comment>
<protein>
    <recommendedName>
        <fullName evidence="3">DUF1795 domain-containing protein</fullName>
    </recommendedName>
</protein>
<reference evidence="1 2" key="1">
    <citation type="submission" date="2022-05" db="EMBL/GenBank/DDBJ databases">
        <title>Luteimonas sp. SX5, whole genome shotgun sequencing project.</title>
        <authorList>
            <person name="Zhao G."/>
            <person name="Shen L."/>
        </authorList>
    </citation>
    <scope>NUCLEOTIDE SEQUENCE [LARGE SCALE GENOMIC DNA]</scope>
    <source>
        <strain evidence="1 2">SX5</strain>
    </source>
</reference>
<proteinExistence type="predicted"/>
<keyword evidence="2" id="KW-1185">Reference proteome</keyword>
<accession>A0ABT0MHJ9</accession>
<dbReference type="EMBL" id="JAMBEP010000001">
    <property type="protein sequence ID" value="MCL1634341.1"/>
    <property type="molecule type" value="Genomic_DNA"/>
</dbReference>
<gene>
    <name evidence="1" type="ORF">M2650_06795</name>
</gene>
<dbReference type="Proteomes" id="UP001431217">
    <property type="component" value="Unassembled WGS sequence"/>
</dbReference>